<dbReference type="PANTHER" id="PTHR43708">
    <property type="entry name" value="CONSERVED EXPRESSED OXIDOREDUCTASE (EUROFUNG)"/>
    <property type="match status" value="1"/>
</dbReference>
<dbReference type="Pfam" id="PF22685">
    <property type="entry name" value="Gal80p_C-like"/>
    <property type="match status" value="1"/>
</dbReference>
<evidence type="ECO:0000313" key="4">
    <source>
        <dbReference type="Proteomes" id="UP000033647"/>
    </source>
</evidence>
<evidence type="ECO:0000313" key="3">
    <source>
        <dbReference type="EMBL" id="KJX95009.1"/>
    </source>
</evidence>
<keyword evidence="4" id="KW-1185">Reference proteome</keyword>
<organism evidence="3 4">
    <name type="scientific">Zymoseptoria brevis</name>
    <dbReference type="NCBI Taxonomy" id="1047168"/>
    <lineage>
        <taxon>Eukaryota</taxon>
        <taxon>Fungi</taxon>
        <taxon>Dikarya</taxon>
        <taxon>Ascomycota</taxon>
        <taxon>Pezizomycotina</taxon>
        <taxon>Dothideomycetes</taxon>
        <taxon>Dothideomycetidae</taxon>
        <taxon>Mycosphaerellales</taxon>
        <taxon>Mycosphaerellaceae</taxon>
        <taxon>Zymoseptoria</taxon>
    </lineage>
</organism>
<dbReference type="Pfam" id="PF01408">
    <property type="entry name" value="GFO_IDH_MocA"/>
    <property type="match status" value="1"/>
</dbReference>
<dbReference type="EMBL" id="LAFY01004102">
    <property type="protein sequence ID" value="KJX95009.1"/>
    <property type="molecule type" value="Genomic_DNA"/>
</dbReference>
<dbReference type="STRING" id="1047168.A0A0F4GCF4"/>
<gene>
    <name evidence="3" type="ORF">TI39_contig4143g00012</name>
</gene>
<dbReference type="InterPro" id="IPR055080">
    <property type="entry name" value="Gal80p-like_C"/>
</dbReference>
<sequence length="393" mass="43274">MSTQPIRIGFIGLNKTDSWAVNAHLPYLIDSAKYEIVALLNSSEDSAQAAIESHGLSSDTKAYGSPEAFAADDNIDLIVCSVRVDRHYPILKPILEATKAKAIHCEWPLGKNLAEAEELTALAKSKGLKTIIGLQGRQSPTGHVVKSLLDEGRIGKPLSVTITFAEYNFGEADLESLAYLSDIEIGGNLVTIHFSHTLDVITNAVSQLASYSVVLDTKREKTLLRNKPHTYKPQSETGEPVKIVGEVKRTSHDQIAIQGHLKNGAVFSFHMRGGHPFPDTPGLEWRVYGESGEIRITTPSANLHFGGPGHKIQLHDHKSGSVEDIDIPKDQWDEMELPITARAPARIYEAFADGKQDGYGIWEDAVVRHRLVEEMYARARDDSTEPAARYTHL</sequence>
<dbReference type="SUPFAM" id="SSF55347">
    <property type="entry name" value="Glyceraldehyde-3-phosphate dehydrogenase-like, C-terminal domain"/>
    <property type="match status" value="1"/>
</dbReference>
<dbReference type="SUPFAM" id="SSF51735">
    <property type="entry name" value="NAD(P)-binding Rossmann-fold domains"/>
    <property type="match status" value="1"/>
</dbReference>
<dbReference type="GO" id="GO:0000166">
    <property type="term" value="F:nucleotide binding"/>
    <property type="evidence" value="ECO:0007669"/>
    <property type="project" value="InterPro"/>
</dbReference>
<evidence type="ECO:0000259" key="2">
    <source>
        <dbReference type="Pfam" id="PF22685"/>
    </source>
</evidence>
<accession>A0A0F4GCF4</accession>
<dbReference type="InterPro" id="IPR000683">
    <property type="entry name" value="Gfo/Idh/MocA-like_OxRdtase_N"/>
</dbReference>
<dbReference type="PANTHER" id="PTHR43708:SF1">
    <property type="entry name" value="GALACTOSE_LACTOSE METABOLISM REGULATORY PROTEIN GAL80"/>
    <property type="match status" value="1"/>
</dbReference>
<feature type="domain" description="Gal80p-like C-terminal" evidence="2">
    <location>
        <begin position="144"/>
        <end position="297"/>
    </location>
</feature>
<dbReference type="InterPro" id="IPR051317">
    <property type="entry name" value="Gfo/Idh/MocA_oxidoreduct"/>
</dbReference>
<name>A0A0F4GCF4_9PEZI</name>
<dbReference type="InterPro" id="IPR036291">
    <property type="entry name" value="NAD(P)-bd_dom_sf"/>
</dbReference>
<dbReference type="Gene3D" id="3.30.360.10">
    <property type="entry name" value="Dihydrodipicolinate Reductase, domain 2"/>
    <property type="match status" value="1"/>
</dbReference>
<feature type="domain" description="Gfo/Idh/MocA-like oxidoreductase N-terminal" evidence="1">
    <location>
        <begin position="6"/>
        <end position="132"/>
    </location>
</feature>
<reference evidence="3 4" key="1">
    <citation type="submission" date="2015-03" db="EMBL/GenBank/DDBJ databases">
        <title>RNA-seq based gene annotation and comparative genomics of four Zymoseptoria species reveal species-specific pathogenicity related genes and transposable element activity.</title>
        <authorList>
            <person name="Grandaubert J."/>
            <person name="Bhattacharyya A."/>
            <person name="Stukenbrock E.H."/>
        </authorList>
    </citation>
    <scope>NUCLEOTIDE SEQUENCE [LARGE SCALE GENOMIC DNA]</scope>
    <source>
        <strain evidence="3 4">Zb18110</strain>
    </source>
</reference>
<dbReference type="Gene3D" id="3.40.50.720">
    <property type="entry name" value="NAD(P)-binding Rossmann-like Domain"/>
    <property type="match status" value="1"/>
</dbReference>
<dbReference type="AlphaFoldDB" id="A0A0F4GCF4"/>
<dbReference type="OrthoDB" id="64915at2759"/>
<comment type="caution">
    <text evidence="3">The sequence shown here is derived from an EMBL/GenBank/DDBJ whole genome shotgun (WGS) entry which is preliminary data.</text>
</comment>
<evidence type="ECO:0000259" key="1">
    <source>
        <dbReference type="Pfam" id="PF01408"/>
    </source>
</evidence>
<protein>
    <submittedName>
        <fullName evidence="3">NAD-P-binding protein</fullName>
    </submittedName>
</protein>
<proteinExistence type="predicted"/>
<dbReference type="Proteomes" id="UP000033647">
    <property type="component" value="Unassembled WGS sequence"/>
</dbReference>